<feature type="compositionally biased region" description="Low complexity" evidence="1">
    <location>
        <begin position="137"/>
        <end position="146"/>
    </location>
</feature>
<dbReference type="KEGG" id="opa:HPODL_03026"/>
<feature type="compositionally biased region" description="Low complexity" evidence="1">
    <location>
        <begin position="263"/>
        <end position="275"/>
    </location>
</feature>
<evidence type="ECO:0000313" key="3">
    <source>
        <dbReference type="Proteomes" id="UP000008673"/>
    </source>
</evidence>
<feature type="region of interest" description="Disordered" evidence="1">
    <location>
        <begin position="746"/>
        <end position="851"/>
    </location>
</feature>
<evidence type="ECO:0000256" key="1">
    <source>
        <dbReference type="SAM" id="MobiDB-lite"/>
    </source>
</evidence>
<feature type="region of interest" description="Disordered" evidence="1">
    <location>
        <begin position="255"/>
        <end position="301"/>
    </location>
</feature>
<feature type="region of interest" description="Disordered" evidence="1">
    <location>
        <begin position="96"/>
        <end position="153"/>
    </location>
</feature>
<sequence>MSKVGDSSKKFHVNSSGLLGAESLENLTSSLEKSFSASPRTSPSRPRKTRKETQISPSLGTHPQSQSPTVFSPAAYEISKKFGKFTEKFSFGSPRSAVSNSGNSLPSQKNQSRPLQSTKITSPRFQEPYKSPNIWGTPTSSQQSSPESKRKNSIPDSCIFCDLPLQSMLLYKSEKMDPEGIIELRCQHSCHEKCLLLEMEFVNISKIQSAASVAPVYFPHCPKCHQNVRAVPASQVVADQMITNTLTVPVRKPEPAHSFHYRQPNSQPGSNGSSPLIAQRNRADQRVHQRHAKKPSRGSSISAVSSIISSVSVQAVPESGSTTTLPLDSSRMKSSWTSDFPIYLLRSKFIGELIMLQSQKFDTVRLNKLAVDSFGDLRLVDKLEISEDLVLWDECYCYLFERMLVLVDLCASTIKTYSVDHSLKSQIPSPTVVKVQFGSQLLYLSCSEEEVLEKWGVALANLNTEFPSGLITTTVKEDEFYEILKFNETETPQQLPPGVDPKFYEATINSLVFSRKPAAMIIVINQLTPSHHSLVSIKNIVRSLLMVKIQIYMIFTSSLQLRPESQVLSTLSFDSGADDDEKEDLFSKIDEYQKLLSDVTPTADENKVHWGTDDTLSATLQSFRDKSPHSELDELATVVLSVTPLSELNRLPTSKNIFVEISTPPNLNASLRRSSVFNVTGWEDAMEAICSYTGLEFDDSDFEETSDESDDDERPQPTGIDSDLPSSQWNPDFSCDGCILITTPSSLQGTINTDTSEPTSTTSSSSTSSSLEQPTSSSSSSPTTSSSTTQETTTTVEATATTSSSSSSSTVTSTAALTTPYTTTTATSSLQTTPATTELTEGPSSTTPTNTNEVVTTVIGKLSTNTYVISTSSAIVLLVTHTETLTYVNSQVSTSTQTIPESSLIVEATATSIYTDPVSTTSFLGYFNHSTNSIEYETVTSIFYGSSYSLYTDYRTHYFTSYLTTTTETVVTDTYIVWDTRVIESYSLTTGYQTLVSTLYPTTVVSTIASSTTSTAQTPAQTPAQTTSATVLPTVTESSYFTVTSVVSPTESSCLVWANSATSWTVGSAGIEIQSSATVQAVANEGRKSKDITGVALWFTLTAWFAITLFI</sequence>
<dbReference type="Proteomes" id="UP000008673">
    <property type="component" value="Unassembled WGS sequence"/>
</dbReference>
<feature type="compositionally biased region" description="Acidic residues" evidence="1">
    <location>
        <begin position="699"/>
        <end position="713"/>
    </location>
</feature>
<feature type="region of interest" description="Disordered" evidence="1">
    <location>
        <begin position="30"/>
        <end position="72"/>
    </location>
</feature>
<keyword evidence="3" id="KW-1185">Reference proteome</keyword>
<feature type="compositionally biased region" description="Polar residues" evidence="1">
    <location>
        <begin position="96"/>
        <end position="124"/>
    </location>
</feature>
<dbReference type="OrthoDB" id="299997at2759"/>
<dbReference type="AlphaFoldDB" id="W1Q8L9"/>
<feature type="compositionally biased region" description="Low complexity" evidence="1">
    <location>
        <begin position="755"/>
        <end position="851"/>
    </location>
</feature>
<name>W1Q8L9_OGAPD</name>
<dbReference type="HOGENOM" id="CLU_281756_0_0_1"/>
<proteinExistence type="predicted"/>
<evidence type="ECO:0000313" key="2">
    <source>
        <dbReference type="EMBL" id="ESW96402.1"/>
    </source>
</evidence>
<dbReference type="GeneID" id="25772473"/>
<comment type="caution">
    <text evidence="2">The sequence shown here is derived from an EMBL/GenBank/DDBJ whole genome shotgun (WGS) entry which is preliminary data.</text>
</comment>
<dbReference type="OMA" id="ANSATSW"/>
<dbReference type="STRING" id="871575.W1Q8L9"/>
<reference evidence="2 3" key="1">
    <citation type="journal article" date="2013" name="BMC Genomics">
        <title>Genome sequence and analysis of methylotrophic yeast Hansenula polymorpha DL1.</title>
        <authorList>
            <person name="Ravin N.V."/>
            <person name="Eldarov M.A."/>
            <person name="Kadnikov V.V."/>
            <person name="Beletsky A.V."/>
            <person name="Schneider J."/>
            <person name="Mardanova E.S."/>
            <person name="Smekalova E.M."/>
            <person name="Zvereva M.I."/>
            <person name="Dontsova O.A."/>
            <person name="Mardanov A.V."/>
            <person name="Skryabin K.G."/>
        </authorList>
    </citation>
    <scope>NUCLEOTIDE SEQUENCE [LARGE SCALE GENOMIC DNA]</scope>
    <source>
        <strain evidence="3">ATCC 26012 / BCRC 20466 / JCM 22074 / NRRL Y-7560 / DL-1</strain>
    </source>
</reference>
<gene>
    <name evidence="2" type="ORF">HPODL_03026</name>
</gene>
<accession>W1Q8L9</accession>
<dbReference type="EMBL" id="AEOI02000010">
    <property type="protein sequence ID" value="ESW96402.1"/>
    <property type="molecule type" value="Genomic_DNA"/>
</dbReference>
<dbReference type="eggNOG" id="ENOG502QQID">
    <property type="taxonomic scope" value="Eukaryota"/>
</dbReference>
<dbReference type="RefSeq" id="XP_013932832.1">
    <property type="nucleotide sequence ID" value="XM_014077357.1"/>
</dbReference>
<feature type="compositionally biased region" description="Polar residues" evidence="1">
    <location>
        <begin position="54"/>
        <end position="70"/>
    </location>
</feature>
<feature type="region of interest" description="Disordered" evidence="1">
    <location>
        <begin position="699"/>
        <end position="728"/>
    </location>
</feature>
<organism evidence="2 3">
    <name type="scientific">Ogataea parapolymorpha (strain ATCC 26012 / BCRC 20466 / JCM 22074 / NRRL Y-7560 / DL-1)</name>
    <name type="common">Yeast</name>
    <name type="synonym">Hansenula polymorpha</name>
    <dbReference type="NCBI Taxonomy" id="871575"/>
    <lineage>
        <taxon>Eukaryota</taxon>
        <taxon>Fungi</taxon>
        <taxon>Dikarya</taxon>
        <taxon>Ascomycota</taxon>
        <taxon>Saccharomycotina</taxon>
        <taxon>Pichiomycetes</taxon>
        <taxon>Pichiales</taxon>
        <taxon>Pichiaceae</taxon>
        <taxon>Ogataea</taxon>
    </lineage>
</organism>
<protein>
    <submittedName>
        <fullName evidence="2">Uncharacterized protein</fullName>
    </submittedName>
</protein>